<dbReference type="PANTHER" id="PTHR30563">
    <property type="entry name" value="DNA RECOMBINATION PROTEIN RMUC"/>
    <property type="match status" value="1"/>
</dbReference>
<evidence type="ECO:0000256" key="2">
    <source>
        <dbReference type="ARBA" id="ARBA00009840"/>
    </source>
</evidence>
<dbReference type="GO" id="GO:0006310">
    <property type="term" value="P:DNA recombination"/>
    <property type="evidence" value="ECO:0007669"/>
    <property type="project" value="UniProtKB-KW"/>
</dbReference>
<keyword evidence="4" id="KW-0233">DNA recombination</keyword>
<keyword evidence="6" id="KW-1133">Transmembrane helix</keyword>
<evidence type="ECO:0000256" key="5">
    <source>
        <dbReference type="SAM" id="Coils"/>
    </source>
</evidence>
<dbReference type="PANTHER" id="PTHR30563:SF0">
    <property type="entry name" value="DNA RECOMBINATION PROTEIN RMUC"/>
    <property type="match status" value="1"/>
</dbReference>
<dbReference type="AlphaFoldDB" id="A0A080M1X6"/>
<comment type="function">
    <text evidence="1">Involved in DNA recombination.</text>
</comment>
<evidence type="ECO:0000256" key="4">
    <source>
        <dbReference type="ARBA" id="ARBA00023172"/>
    </source>
</evidence>
<dbReference type="Proteomes" id="UP000020077">
    <property type="component" value="Unassembled WGS sequence"/>
</dbReference>
<name>A0A080M1X6_9PROT</name>
<dbReference type="EMBL" id="JDVG02000590">
    <property type="protein sequence ID" value="KFB71154.1"/>
    <property type="molecule type" value="Genomic_DNA"/>
</dbReference>
<evidence type="ECO:0000256" key="6">
    <source>
        <dbReference type="SAM" id="Phobius"/>
    </source>
</evidence>
<gene>
    <name evidence="7" type="primary">rmuC</name>
    <name evidence="7" type="ORF">AW09_003732</name>
</gene>
<organism evidence="7 8">
    <name type="scientific">Candidatus Accumulibacter phosphatis</name>
    <dbReference type="NCBI Taxonomy" id="327160"/>
    <lineage>
        <taxon>Bacteria</taxon>
        <taxon>Pseudomonadati</taxon>
        <taxon>Pseudomonadota</taxon>
        <taxon>Betaproteobacteria</taxon>
        <taxon>Candidatus Accumulibacter</taxon>
    </lineage>
</organism>
<comment type="caution">
    <text evidence="7">The sequence shown here is derived from an EMBL/GenBank/DDBJ whole genome shotgun (WGS) entry which is preliminary data.</text>
</comment>
<dbReference type="InterPro" id="IPR003798">
    <property type="entry name" value="DNA_recombination_RmuC"/>
</dbReference>
<proteinExistence type="inferred from homology"/>
<evidence type="ECO:0000313" key="7">
    <source>
        <dbReference type="EMBL" id="KFB71154.1"/>
    </source>
</evidence>
<comment type="similarity">
    <text evidence="2">Belongs to the RmuC family.</text>
</comment>
<keyword evidence="6" id="KW-0812">Transmembrane</keyword>
<keyword evidence="3 5" id="KW-0175">Coiled coil</keyword>
<keyword evidence="6" id="KW-0472">Membrane</keyword>
<feature type="transmembrane region" description="Helical" evidence="6">
    <location>
        <begin position="6"/>
        <end position="24"/>
    </location>
</feature>
<accession>A0A080M1X6</accession>
<evidence type="ECO:0000313" key="8">
    <source>
        <dbReference type="Proteomes" id="UP000020077"/>
    </source>
</evidence>
<sequence length="540" mass="60176">MDSLPWLTAVIGLLVGVLMVWLGTRSRTSGASDQGQGGLAVELATSRERLRALDADRLQLISAQEELKAQAVELRDALDDACNERAQLSERALRVRVLEEKLAEVERVLAETHRQAADLREDFGRVNAEIKAERATVASLRSELQSEKTQRAAAELRASRLASELAELTTRLDTERSQGEEKLNLLLQAREALANQFKSLANDILEEKAKRFTEQNQLNIGQLLEPLKTKLQEFQGKVEEVYVQEGKDRTALAEQVRQLMELNHSLSQDARNLTRALKGSGKVQGNWGELVLERVLEASGLRKGEEYDVQESHQRDDGTRAQPDVVVHLPEDRHLVVDAKASLTAYEDYATAEDESERQAAIKRHLDSVRAHIKGLSDRNYQVLYGLKSLDFVLMFVPIEPAFMLAITHDRELFMDAWQKNVLLVSPSTLLFVVRTVAHLWRQEAQSRNAQEIAKRGAELYDKLVGFVEDLESLGNRLKQAQRDYDAAHGKLTGGRGNLIRQAEMLKQLGVKPSKTLPAGLVEIAGEVPGEAAAVVTIAS</sequence>
<evidence type="ECO:0000256" key="1">
    <source>
        <dbReference type="ARBA" id="ARBA00003416"/>
    </source>
</evidence>
<protein>
    <submittedName>
        <fullName evidence="7">DNA recombination protein RmuC</fullName>
    </submittedName>
</protein>
<feature type="coiled-coil region" evidence="5">
    <location>
        <begin position="60"/>
        <end position="178"/>
    </location>
</feature>
<dbReference type="Pfam" id="PF02646">
    <property type="entry name" value="RmuC"/>
    <property type="match status" value="1"/>
</dbReference>
<reference evidence="7 8" key="1">
    <citation type="submission" date="2014-02" db="EMBL/GenBank/DDBJ databases">
        <title>Expanding our view of genomic diversity in Candidatus Accumulibacter clades.</title>
        <authorList>
            <person name="Skennerton C.T."/>
            <person name="Barr J.J."/>
            <person name="Slater F.R."/>
            <person name="Bond P.L."/>
            <person name="Tyson G.W."/>
        </authorList>
    </citation>
    <scope>NUCLEOTIDE SEQUENCE [LARGE SCALE GENOMIC DNA]</scope>
    <source>
        <strain evidence="8">BA-91</strain>
    </source>
</reference>
<evidence type="ECO:0000256" key="3">
    <source>
        <dbReference type="ARBA" id="ARBA00023054"/>
    </source>
</evidence>